<proteinExistence type="predicted"/>
<dbReference type="Gene3D" id="3.10.450.530">
    <property type="entry name" value="Ribonuclease toxin, BrnT, of type II toxin-antitoxin system"/>
    <property type="match status" value="1"/>
</dbReference>
<evidence type="ECO:0000313" key="1">
    <source>
        <dbReference type="EMBL" id="VFJ44679.1"/>
    </source>
</evidence>
<dbReference type="InterPro" id="IPR038573">
    <property type="entry name" value="BrnT_sf"/>
</dbReference>
<dbReference type="EMBL" id="CAADEY010000009">
    <property type="protein sequence ID" value="VFJ44679.1"/>
    <property type="molecule type" value="Genomic_DNA"/>
</dbReference>
<protein>
    <submittedName>
        <fullName evidence="1">Ribonuclease toxin, BrnT, of type II toxin-antitoxin system</fullName>
    </submittedName>
</protein>
<accession>A0A450RZI3</accession>
<name>A0A450RZI3_9GAMM</name>
<gene>
    <name evidence="1" type="ORF">BECKDK2373C_GA0170839_10095</name>
</gene>
<organism evidence="1">
    <name type="scientific">Candidatus Kentrum sp. DK</name>
    <dbReference type="NCBI Taxonomy" id="2126562"/>
    <lineage>
        <taxon>Bacteria</taxon>
        <taxon>Pseudomonadati</taxon>
        <taxon>Pseudomonadota</taxon>
        <taxon>Gammaproteobacteria</taxon>
        <taxon>Candidatus Kentrum</taxon>
    </lineage>
</organism>
<reference evidence="1" key="1">
    <citation type="submission" date="2019-02" db="EMBL/GenBank/DDBJ databases">
        <authorList>
            <person name="Gruber-Vodicka R. H."/>
            <person name="Seah K. B. B."/>
        </authorList>
    </citation>
    <scope>NUCLEOTIDE SEQUENCE</scope>
    <source>
        <strain evidence="1">BECK_DK161</strain>
    </source>
</reference>
<sequence>MYSTCMRYEWNPEKNEALKRERNISFEQIVFHLSQGDVWKTADHPNRRQYPGQRLYFVDVEGYIYIVPHVVEDEYVFLKTIIPSRKATRDFEKEGEQNETG</sequence>
<dbReference type="AlphaFoldDB" id="A0A450RZI3"/>